<evidence type="ECO:0000313" key="1">
    <source>
        <dbReference type="EMBL" id="KAK3059328.1"/>
    </source>
</evidence>
<feature type="non-terminal residue" evidence="1">
    <location>
        <position position="1"/>
    </location>
</feature>
<gene>
    <name evidence="1" type="ORF">LTS18_011123</name>
</gene>
<dbReference type="EMBL" id="JAWDJW010009510">
    <property type="protein sequence ID" value="KAK3059328.1"/>
    <property type="molecule type" value="Genomic_DNA"/>
</dbReference>
<protein>
    <submittedName>
        <fullName evidence="1">Uncharacterized protein</fullName>
    </submittedName>
</protein>
<keyword evidence="2" id="KW-1185">Reference proteome</keyword>
<reference evidence="1" key="1">
    <citation type="submission" date="2024-09" db="EMBL/GenBank/DDBJ databases">
        <title>Black Yeasts Isolated from many extreme environments.</title>
        <authorList>
            <person name="Coleine C."/>
            <person name="Stajich J.E."/>
            <person name="Selbmann L."/>
        </authorList>
    </citation>
    <scope>NUCLEOTIDE SEQUENCE</scope>
    <source>
        <strain evidence="1">CCFEE 5737</strain>
    </source>
</reference>
<dbReference type="Proteomes" id="UP001186974">
    <property type="component" value="Unassembled WGS sequence"/>
</dbReference>
<comment type="caution">
    <text evidence="1">The sequence shown here is derived from an EMBL/GenBank/DDBJ whole genome shotgun (WGS) entry which is preliminary data.</text>
</comment>
<evidence type="ECO:0000313" key="2">
    <source>
        <dbReference type="Proteomes" id="UP001186974"/>
    </source>
</evidence>
<organism evidence="1 2">
    <name type="scientific">Coniosporium uncinatum</name>
    <dbReference type="NCBI Taxonomy" id="93489"/>
    <lineage>
        <taxon>Eukaryota</taxon>
        <taxon>Fungi</taxon>
        <taxon>Dikarya</taxon>
        <taxon>Ascomycota</taxon>
        <taxon>Pezizomycotina</taxon>
        <taxon>Dothideomycetes</taxon>
        <taxon>Dothideomycetes incertae sedis</taxon>
        <taxon>Coniosporium</taxon>
    </lineage>
</organism>
<proteinExistence type="predicted"/>
<name>A0ACC3CYT3_9PEZI</name>
<accession>A0ACC3CYT3</accession>
<sequence>RSLGIPEGYINHTISRKSPDGAWQQVERGEIPLDDAFFAAFQRELTDPDAWRAYYLRSKSRKTVQAQDLGSAGSSGWAELEARAANAMPDPPKIDAKKMFWTMMRVSREPDPWMYPALKKLREDGRYVLAALSNTVIFPEGARDEEGKVFESGLRFPDPEAGETKGVEGGTGAEIVAQMERGGDAGHAQIRELFDVFVSSAHVGLRKPDPRMYELAMGRIREVALRKRAGDVRPENVVFLDDIGENLKGGRKIGFRTVKVNLGRTIEAVRELEDITGLKLVDDKAKL</sequence>